<reference evidence="2" key="1">
    <citation type="submission" date="2023-04" db="EMBL/GenBank/DDBJ databases">
        <title>Sphingomonas sp. MAHUQ-71 isolated from rice field.</title>
        <authorList>
            <person name="Huq M.A."/>
        </authorList>
    </citation>
    <scope>NUCLEOTIDE SEQUENCE</scope>
    <source>
        <strain evidence="2">MAHUQ-71</strain>
    </source>
</reference>
<dbReference type="RefSeq" id="WP_281043923.1">
    <property type="nucleotide sequence ID" value="NZ_JARYGZ010000001.1"/>
</dbReference>
<protein>
    <submittedName>
        <fullName evidence="2">MOSC domain-containing protein</fullName>
    </submittedName>
</protein>
<gene>
    <name evidence="2" type="ORF">QGN17_07820</name>
</gene>
<accession>A0ABT6N0Q3</accession>
<dbReference type="PANTHER" id="PTHR36930:SF1">
    <property type="entry name" value="MOSC DOMAIN-CONTAINING PROTEIN"/>
    <property type="match status" value="1"/>
</dbReference>
<dbReference type="PANTHER" id="PTHR36930">
    <property type="entry name" value="METAL-SULFUR CLUSTER BIOSYNTHESIS PROTEINS YUAD-RELATED"/>
    <property type="match status" value="1"/>
</dbReference>
<dbReference type="SUPFAM" id="SSF50800">
    <property type="entry name" value="PK beta-barrel domain-like"/>
    <property type="match status" value="1"/>
</dbReference>
<dbReference type="PROSITE" id="PS51340">
    <property type="entry name" value="MOSC"/>
    <property type="match status" value="1"/>
</dbReference>
<name>A0ABT6N0Q3_9SPHN</name>
<dbReference type="InterPro" id="IPR005302">
    <property type="entry name" value="MoCF_Sase_C"/>
</dbReference>
<dbReference type="Proteomes" id="UP001160625">
    <property type="component" value="Unassembled WGS sequence"/>
</dbReference>
<evidence type="ECO:0000259" key="1">
    <source>
        <dbReference type="PROSITE" id="PS51340"/>
    </source>
</evidence>
<feature type="domain" description="MOSC" evidence="1">
    <location>
        <begin position="18"/>
        <end position="151"/>
    </location>
</feature>
<dbReference type="Gene3D" id="2.40.33.20">
    <property type="entry name" value="PK beta-barrel domain-like"/>
    <property type="match status" value="1"/>
</dbReference>
<dbReference type="EMBL" id="JARYGZ010000001">
    <property type="protein sequence ID" value="MDH7638636.1"/>
    <property type="molecule type" value="Genomic_DNA"/>
</dbReference>
<sequence length="159" mass="16889">MTGRLLGIARKSRPKGAVETIDRAFVGLDSGVEGDHRGLLKPGGRGRRQVTAMMKADWDAAMAELGHPAAAWSDRRVNLLIDGLDLPREAGALLRVGDALFAITGECDPCVRMESVAVGLEAALTPGWRGGRTMKVVEAGDIAIGDPVSIETQEFREAV</sequence>
<comment type="caution">
    <text evidence="2">The sequence shown here is derived from an EMBL/GenBank/DDBJ whole genome shotgun (WGS) entry which is preliminary data.</text>
</comment>
<evidence type="ECO:0000313" key="3">
    <source>
        <dbReference type="Proteomes" id="UP001160625"/>
    </source>
</evidence>
<dbReference type="InterPro" id="IPR052716">
    <property type="entry name" value="MOSC_domain"/>
</dbReference>
<organism evidence="2 3">
    <name type="scientific">Sphingomonas oryzagri</name>
    <dbReference type="NCBI Taxonomy" id="3042314"/>
    <lineage>
        <taxon>Bacteria</taxon>
        <taxon>Pseudomonadati</taxon>
        <taxon>Pseudomonadota</taxon>
        <taxon>Alphaproteobacteria</taxon>
        <taxon>Sphingomonadales</taxon>
        <taxon>Sphingomonadaceae</taxon>
        <taxon>Sphingomonas</taxon>
    </lineage>
</organism>
<keyword evidence="3" id="KW-1185">Reference proteome</keyword>
<dbReference type="InterPro" id="IPR011037">
    <property type="entry name" value="Pyrv_Knase-like_insert_dom_sf"/>
</dbReference>
<dbReference type="Pfam" id="PF03473">
    <property type="entry name" value="MOSC"/>
    <property type="match status" value="1"/>
</dbReference>
<evidence type="ECO:0000313" key="2">
    <source>
        <dbReference type="EMBL" id="MDH7638636.1"/>
    </source>
</evidence>
<proteinExistence type="predicted"/>